<keyword evidence="4" id="KW-0808">Transferase</keyword>
<proteinExistence type="inferred from homology"/>
<sequence length="842" mass="91398">MARRGAAGRHDVRRGRFPLAERDAGDPRALIGGERRASPGGSRDYRNREGAPRCSGPPPAPPGPIRGTGAPLLPRTRPNLPERPPGPSALLPPPAAPRTPPSPRSPPGPGRAPAGPPRASRPAQWGRCAPHAWAQSAAADSGPALPPFCAPPAFSPRPSRCCGGVVAHRGRRGRPRRPLRCRCRLRDPPAEPGRAGTAVVATCRDEGWHLPPPRGCDIAAVPLTPPVPPGITGPSRRAGPACARAPHPRGVRGGLGGSGSLPPRHCPRVPRAVLWGQSHEGGLSPPRRDPQPPPGRMRGAQRALCLLLVASASLAALYLHLWAPKGAPSVDLRRPPPERLPPPLPPPARAYPHVPFRLKEEVLELLPRNGCSCEAEAEAGLALPLHRRLFGPGPPGMDFGSAFAPAERPRQLRLREREYRNYRSRVQTPADRLLIVPANSPLEYPVQGVEVRPLQTVLVPGLSLQAPARSRYQVNLTASLGTLAVAAEVEGVALRGEGQPHLSVTAARLDHLNRQLQFVTYTNTQFHPDTADIVRFSTDGHSAAFAIRIRHPPTPRLYGPGTAGDSDTDSDSDSDSDSGGDGGYNISALVTVATKTFLRYDKLRGLIASIRRFYPSVTIVVADDSQRPEPLSGPHLEHYLMPFGKGWFAGRNLAVSQVTTKYVLWVDDDFIFTARTRLEKLVDVLERTSLDLVGGAVREITGYTTTYRQRLVVRGGGAGGDCLRTRPGFHHRLAGFPACVVTDGVVNFFLARTDKVRQVGFDPRLRRVAHLEFFIDGLGVLHVGSCEDVVVDHASKLALPWRRSEGERQYNRYRYPAARDDSLRQKQRLFFFKNRFKCMAGD</sequence>
<evidence type="ECO:0000256" key="3">
    <source>
        <dbReference type="ARBA" id="ARBA00022676"/>
    </source>
</evidence>
<feature type="region of interest" description="Disordered" evidence="11">
    <location>
        <begin position="1"/>
        <end position="134"/>
    </location>
</feature>
<feature type="compositionally biased region" description="Pro residues" evidence="11">
    <location>
        <begin position="55"/>
        <end position="64"/>
    </location>
</feature>
<keyword evidence="10" id="KW-1015">Disulfide bond</keyword>
<dbReference type="InterPro" id="IPR029044">
    <property type="entry name" value="Nucleotide-diphossugar_trans"/>
</dbReference>
<feature type="compositionally biased region" description="Basic and acidic residues" evidence="11">
    <location>
        <begin position="33"/>
        <end position="51"/>
    </location>
</feature>
<feature type="compositionally biased region" description="Basic residues" evidence="11">
    <location>
        <begin position="1"/>
        <end position="16"/>
    </location>
</feature>
<accession>A0A674H4I6</accession>
<evidence type="ECO:0000256" key="11">
    <source>
        <dbReference type="SAM" id="MobiDB-lite"/>
    </source>
</evidence>
<evidence type="ECO:0000256" key="7">
    <source>
        <dbReference type="ARBA" id="ARBA00022989"/>
    </source>
</evidence>
<reference evidence="13" key="2">
    <citation type="submission" date="2025-09" db="UniProtKB">
        <authorList>
            <consortium name="Ensembl"/>
        </authorList>
    </citation>
    <scope>IDENTIFICATION</scope>
</reference>
<dbReference type="GO" id="GO:0008376">
    <property type="term" value="F:acetylgalactosaminyltransferase activity"/>
    <property type="evidence" value="ECO:0007669"/>
    <property type="project" value="TreeGrafter"/>
</dbReference>
<keyword evidence="5" id="KW-0812">Transmembrane</keyword>
<feature type="region of interest" description="Disordered" evidence="11">
    <location>
        <begin position="234"/>
        <end position="263"/>
    </location>
</feature>
<protein>
    <submittedName>
        <fullName evidence="13">Beta-1,4-N-acetyl-galactosaminyltransferase 1</fullName>
    </submittedName>
</protein>
<dbReference type="PANTHER" id="PTHR15046:SF1">
    <property type="entry name" value="BETA-1,4 N-ACETYLGALACTOSAMINYLTRANSFERASE 1"/>
    <property type="match status" value="1"/>
</dbReference>
<dbReference type="GeneTree" id="ENSGT00390000006679"/>
<comment type="similarity">
    <text evidence="2">Belongs to the glycosyltransferase 2 family.</text>
</comment>
<dbReference type="FunFam" id="3.90.550.10:FF:000076">
    <property type="entry name" value="Beta-1,4 N-acetylgalactosaminyltransferase"/>
    <property type="match status" value="1"/>
</dbReference>
<evidence type="ECO:0000259" key="12">
    <source>
        <dbReference type="Pfam" id="PF00535"/>
    </source>
</evidence>
<evidence type="ECO:0000313" key="14">
    <source>
        <dbReference type="Proteomes" id="UP000007754"/>
    </source>
</evidence>
<evidence type="ECO:0000256" key="8">
    <source>
        <dbReference type="ARBA" id="ARBA00023034"/>
    </source>
</evidence>
<evidence type="ECO:0000256" key="6">
    <source>
        <dbReference type="ARBA" id="ARBA00022968"/>
    </source>
</evidence>
<feature type="region of interest" description="Disordered" evidence="11">
    <location>
        <begin position="552"/>
        <end position="580"/>
    </location>
</feature>
<name>A0A674H4I6_TAEGU</name>
<feature type="domain" description="Glycosyltransferase 2-like" evidence="12">
    <location>
        <begin position="592"/>
        <end position="729"/>
    </location>
</feature>
<feature type="compositionally biased region" description="Pro residues" evidence="11">
    <location>
        <begin position="81"/>
        <end position="116"/>
    </location>
</feature>
<dbReference type="Proteomes" id="UP000007754">
    <property type="component" value="Unplaced"/>
</dbReference>
<dbReference type="GO" id="GO:0000139">
    <property type="term" value="C:Golgi membrane"/>
    <property type="evidence" value="ECO:0007669"/>
    <property type="project" value="UniProtKB-SubCell"/>
</dbReference>
<dbReference type="Ensembl" id="ENSTGUT00000022763.1">
    <property type="protein sequence ID" value="ENSTGUP00000029428.1"/>
    <property type="gene ID" value="ENSTGUG00000028363.1"/>
</dbReference>
<evidence type="ECO:0000313" key="13">
    <source>
        <dbReference type="Ensembl" id="ENSTGUP00000029428.1"/>
    </source>
</evidence>
<dbReference type="GO" id="GO:0001574">
    <property type="term" value="P:ganglioside biosynthetic process"/>
    <property type="evidence" value="ECO:0007669"/>
    <property type="project" value="TreeGrafter"/>
</dbReference>
<dbReference type="AlphaFoldDB" id="A0A674H4I6"/>
<dbReference type="Pfam" id="PF00535">
    <property type="entry name" value="Glycos_transf_2"/>
    <property type="match status" value="1"/>
</dbReference>
<keyword evidence="8" id="KW-0333">Golgi apparatus</keyword>
<evidence type="ECO:0000256" key="9">
    <source>
        <dbReference type="ARBA" id="ARBA00023136"/>
    </source>
</evidence>
<dbReference type="PANTHER" id="PTHR15046">
    <property type="entry name" value="GLYCO_TRANS_2-LIKE DOMAIN-CONTAINING PROTEIN"/>
    <property type="match status" value="1"/>
</dbReference>
<dbReference type="CDD" id="cd00761">
    <property type="entry name" value="Glyco_tranf_GTA_type"/>
    <property type="match status" value="1"/>
</dbReference>
<evidence type="ECO:0000256" key="5">
    <source>
        <dbReference type="ARBA" id="ARBA00022692"/>
    </source>
</evidence>
<keyword evidence="14" id="KW-1185">Reference proteome</keyword>
<evidence type="ECO:0000256" key="4">
    <source>
        <dbReference type="ARBA" id="ARBA00022679"/>
    </source>
</evidence>
<keyword evidence="9" id="KW-0472">Membrane</keyword>
<reference evidence="13" key="1">
    <citation type="submission" date="2025-08" db="UniProtKB">
        <authorList>
            <consortium name="Ensembl"/>
        </authorList>
    </citation>
    <scope>IDENTIFICATION</scope>
</reference>
<evidence type="ECO:0000256" key="1">
    <source>
        <dbReference type="ARBA" id="ARBA00004323"/>
    </source>
</evidence>
<keyword evidence="6" id="KW-0735">Signal-anchor</keyword>
<dbReference type="SUPFAM" id="SSF53448">
    <property type="entry name" value="Nucleotide-diphospho-sugar transferases"/>
    <property type="match status" value="1"/>
</dbReference>
<comment type="subcellular location">
    <subcellularLocation>
        <location evidence="1">Golgi apparatus membrane</location>
        <topology evidence="1">Single-pass type II membrane protein</topology>
    </subcellularLocation>
</comment>
<organism evidence="13 14">
    <name type="scientific">Taeniopygia guttata</name>
    <name type="common">Zebra finch</name>
    <name type="synonym">Poephila guttata</name>
    <dbReference type="NCBI Taxonomy" id="59729"/>
    <lineage>
        <taxon>Eukaryota</taxon>
        <taxon>Metazoa</taxon>
        <taxon>Chordata</taxon>
        <taxon>Craniata</taxon>
        <taxon>Vertebrata</taxon>
        <taxon>Euteleostomi</taxon>
        <taxon>Archelosauria</taxon>
        <taxon>Archosauria</taxon>
        <taxon>Dinosauria</taxon>
        <taxon>Saurischia</taxon>
        <taxon>Theropoda</taxon>
        <taxon>Coelurosauria</taxon>
        <taxon>Aves</taxon>
        <taxon>Neognathae</taxon>
        <taxon>Neoaves</taxon>
        <taxon>Telluraves</taxon>
        <taxon>Australaves</taxon>
        <taxon>Passeriformes</taxon>
        <taxon>Passeroidea</taxon>
        <taxon>Estrildidae</taxon>
        <taxon>Estrildinae</taxon>
        <taxon>Taeniopygia</taxon>
    </lineage>
</organism>
<evidence type="ECO:0000256" key="2">
    <source>
        <dbReference type="ARBA" id="ARBA00006739"/>
    </source>
</evidence>
<dbReference type="Gene3D" id="3.90.550.10">
    <property type="entry name" value="Spore Coat Polysaccharide Biosynthesis Protein SpsA, Chain A"/>
    <property type="match status" value="1"/>
</dbReference>
<dbReference type="InterPro" id="IPR001173">
    <property type="entry name" value="Glyco_trans_2-like"/>
</dbReference>
<keyword evidence="3" id="KW-0328">Glycosyltransferase</keyword>
<keyword evidence="7" id="KW-1133">Transmembrane helix</keyword>
<feature type="region of interest" description="Disordered" evidence="11">
    <location>
        <begin position="275"/>
        <end position="298"/>
    </location>
</feature>
<feature type="compositionally biased region" description="Acidic residues" evidence="11">
    <location>
        <begin position="566"/>
        <end position="578"/>
    </location>
</feature>
<evidence type="ECO:0000256" key="10">
    <source>
        <dbReference type="ARBA" id="ARBA00023157"/>
    </source>
</evidence>
<dbReference type="InParanoid" id="A0A674H4I6"/>